<dbReference type="AlphaFoldDB" id="A0A1M6L084"/>
<evidence type="ECO:0000313" key="3">
    <source>
        <dbReference type="Proteomes" id="UP000184082"/>
    </source>
</evidence>
<dbReference type="PANTHER" id="PTHR11851:SF186">
    <property type="entry name" value="INACTIVE METALLOPROTEASE YMFF-RELATED"/>
    <property type="match status" value="1"/>
</dbReference>
<dbReference type="Gene3D" id="3.30.830.10">
    <property type="entry name" value="Metalloenzyme, LuxS/M16 peptidase-like"/>
    <property type="match status" value="2"/>
</dbReference>
<dbReference type="InterPro" id="IPR050361">
    <property type="entry name" value="MPP/UQCRC_Complex"/>
</dbReference>
<name>A0A1M6L084_9FIRM</name>
<dbReference type="STRING" id="1121266.SAMN02745883_00023"/>
<gene>
    <name evidence="2" type="ORF">SAMN02745883_00023</name>
</gene>
<feature type="domain" description="Peptidase M16 C-terminal" evidence="1">
    <location>
        <begin position="184"/>
        <end position="357"/>
    </location>
</feature>
<proteinExistence type="predicted"/>
<evidence type="ECO:0000313" key="2">
    <source>
        <dbReference type="EMBL" id="SHJ64587.1"/>
    </source>
</evidence>
<keyword evidence="3" id="KW-1185">Reference proteome</keyword>
<protein>
    <submittedName>
        <fullName evidence="2">Predicted Zn-dependent peptidase</fullName>
    </submittedName>
</protein>
<dbReference type="InterPro" id="IPR011249">
    <property type="entry name" value="Metalloenz_LuxS/M16"/>
</dbReference>
<dbReference type="RefSeq" id="WP_094756643.1">
    <property type="nucleotide sequence ID" value="NZ_FRAJ01000003.1"/>
</dbReference>
<accession>A0A1M6L084</accession>
<dbReference type="NCBIfam" id="NF047422">
    <property type="entry name" value="YfmF_fam"/>
    <property type="match status" value="1"/>
</dbReference>
<dbReference type="EMBL" id="FRAJ01000003">
    <property type="protein sequence ID" value="SHJ64587.1"/>
    <property type="molecule type" value="Genomic_DNA"/>
</dbReference>
<dbReference type="GO" id="GO:0046872">
    <property type="term" value="F:metal ion binding"/>
    <property type="evidence" value="ECO:0007669"/>
    <property type="project" value="InterPro"/>
</dbReference>
<dbReference type="SUPFAM" id="SSF63411">
    <property type="entry name" value="LuxS/MPP-like metallohydrolase"/>
    <property type="match status" value="2"/>
</dbReference>
<reference evidence="2 3" key="1">
    <citation type="submission" date="2016-11" db="EMBL/GenBank/DDBJ databases">
        <authorList>
            <person name="Jaros S."/>
            <person name="Januszkiewicz K."/>
            <person name="Wedrychowicz H."/>
        </authorList>
    </citation>
    <scope>NUCLEOTIDE SEQUENCE [LARGE SCALE GENOMIC DNA]</scope>
    <source>
        <strain evidence="2 3">DSM 14501</strain>
    </source>
</reference>
<dbReference type="Proteomes" id="UP000184082">
    <property type="component" value="Unassembled WGS sequence"/>
</dbReference>
<dbReference type="PANTHER" id="PTHR11851">
    <property type="entry name" value="METALLOPROTEASE"/>
    <property type="match status" value="1"/>
</dbReference>
<organism evidence="2 3">
    <name type="scientific">Caminicella sporogenes DSM 14501</name>
    <dbReference type="NCBI Taxonomy" id="1121266"/>
    <lineage>
        <taxon>Bacteria</taxon>
        <taxon>Bacillati</taxon>
        <taxon>Bacillota</taxon>
        <taxon>Clostridia</taxon>
        <taxon>Peptostreptococcales</taxon>
        <taxon>Caminicellaceae</taxon>
        <taxon>Caminicella</taxon>
    </lineage>
</organism>
<evidence type="ECO:0000259" key="1">
    <source>
        <dbReference type="Pfam" id="PF05193"/>
    </source>
</evidence>
<sequence>MLKRLNSIEIAKSVRLHTIKSDKFKTYLIGIYMQRPLSNEEAAKNALLSQILTKATKTYPNFLDLNKKLENLYGTIVNSDIAKKGEKQIIQFKMQISDVNHICDKNIVNECLKIFNEIINEPAVENGSFIEKYFRQEKENLKEKIKSRINDKRKYAVDRCIEEMCKDEPFSIYEYGNLDELEKIDNDTLFSHYQNVLETSPIDIFFIGDIDEETSRKLISENFDFKRGDIIDIPRENIKKETYVKEVEDNLNVNQGKLTIGYRTNIPYESELYESSILFSSILGGGPNSKLFQNVREKKSLCYYIYSKIDKFKSIMLISSGIEFDNFDKTKKLIIDEVKKLQDGKFTEDDIEIAKKSIITSIKSLSDSPNMLIDFYFSQTLSGVSEDLDGIIAKIQRVKKDSIIEAGKKFKLDTIYFLNKNREERK</sequence>
<dbReference type="InterPro" id="IPR007863">
    <property type="entry name" value="Peptidase_M16_C"/>
</dbReference>
<dbReference type="Pfam" id="PF05193">
    <property type="entry name" value="Peptidase_M16_C"/>
    <property type="match status" value="1"/>
</dbReference>